<dbReference type="GeneID" id="78342127"/>
<dbReference type="PANTHER" id="PTHR43143">
    <property type="entry name" value="METALLOPHOSPHOESTERASE, CALCINEURIN SUPERFAMILY"/>
    <property type="match status" value="1"/>
</dbReference>
<evidence type="ECO:0000259" key="5">
    <source>
        <dbReference type="Pfam" id="PF16371"/>
    </source>
</evidence>
<gene>
    <name evidence="6" type="ORF">A5CBH24_14070</name>
</gene>
<feature type="domain" description="Calcineurin-like phosphoesterase C-terminal" evidence="4">
    <location>
        <begin position="352"/>
        <end position="507"/>
    </location>
</feature>
<dbReference type="Pfam" id="PF00149">
    <property type="entry name" value="Metallophos"/>
    <property type="match status" value="1"/>
</dbReference>
<dbReference type="EMBL" id="AP019735">
    <property type="protein sequence ID" value="BBL04094.1"/>
    <property type="molecule type" value="Genomic_DNA"/>
</dbReference>
<accession>A0A4Y1WUH5</accession>
<dbReference type="PROSITE" id="PS51257">
    <property type="entry name" value="PROKAR_LIPOPROTEIN"/>
    <property type="match status" value="1"/>
</dbReference>
<reference evidence="7" key="1">
    <citation type="submission" date="2019-06" db="EMBL/GenBank/DDBJ databases">
        <title>Alistipes onderdonkii subsp. vulgaris subsp. nov., Alistipes dispar sp. nov. and Alistipes communis sp. nov., isolated from human faeces, and creation of Alistipes onderdonkii subsp. onderdonkii subsp. nov.</title>
        <authorList>
            <person name="Sakamoto M."/>
            <person name="Ikeyama N."/>
            <person name="Ogata Y."/>
            <person name="Suda W."/>
            <person name="Iino T."/>
            <person name="Hattori M."/>
            <person name="Ohkuma M."/>
        </authorList>
    </citation>
    <scope>NUCLEOTIDE SEQUENCE [LARGE SCALE GENOMIC DNA]</scope>
    <source>
        <strain evidence="7">5CBH24</strain>
    </source>
</reference>
<dbReference type="SUPFAM" id="SSF49464">
    <property type="entry name" value="Carboxypeptidase regulatory domain-like"/>
    <property type="match status" value="1"/>
</dbReference>
<dbReference type="InterPro" id="IPR032285">
    <property type="entry name" value="Metallophos_N"/>
</dbReference>
<feature type="region of interest" description="Disordered" evidence="1">
    <location>
        <begin position="28"/>
        <end position="48"/>
    </location>
</feature>
<dbReference type="Pfam" id="PF16370">
    <property type="entry name" value="MetallophosC"/>
    <property type="match status" value="1"/>
</dbReference>
<dbReference type="GO" id="GO:0016787">
    <property type="term" value="F:hydrolase activity"/>
    <property type="evidence" value="ECO:0007669"/>
    <property type="project" value="InterPro"/>
</dbReference>
<sequence length="526" mass="58766">MTSILKYLNRALLVLLLAAFAACSDNEGGNESNGNGDDGNTETPADGDTYGYIKDTNGNSVEGVVVSDGYSCTATDAEGRYALTRNADAGFVFYSLPSAYKVSVDKTYKLPRFFARLQAGTARYDFTLEALAAPEKRFDLICIGDPQINEASHAVRFKEEAGREIREYAASAGVPCYGITLGDHVNNKWTLFTNMVVALQPEQTGVPVFATIGNHDHEFPTADEKAARAKYESYFGPVDYSFNRGDVHVVSMDNVIHSCKASADYEGGFTAAQYAWLKQDLSFVPKDKMVILCVHIPFRGGWGTNSAHADADKYYDEVLDLLSQYEYAAIMSAHTHSNINYIHRKNGKEIFEHVTGTTCGAWWRSTVCTEGTPIGFGLYRIDGNRMEEWAYRSVRHDEQFQIRLYRASDTFVGGAKYRFKQTGADQIVANIWNWDPSWTVNVYENDVLSGQMTRNSDIDAWTVAYHIGLLNNTDSYRKSSDHMFHYTLKNPAAAVRVEAIDRFGNKYEQTVFTDPAEHPGDFHADF</sequence>
<dbReference type="SUPFAM" id="SSF56300">
    <property type="entry name" value="Metallo-dependent phosphatases"/>
    <property type="match status" value="1"/>
</dbReference>
<dbReference type="InterPro" id="IPR004843">
    <property type="entry name" value="Calcineurin-like_PHP"/>
</dbReference>
<evidence type="ECO:0000256" key="1">
    <source>
        <dbReference type="SAM" id="MobiDB-lite"/>
    </source>
</evidence>
<protein>
    <submittedName>
        <fullName evidence="6">Serine/threonine protein phosphatase</fullName>
    </submittedName>
</protein>
<dbReference type="InterPro" id="IPR032288">
    <property type="entry name" value="Metallophos_C"/>
</dbReference>
<evidence type="ECO:0000259" key="3">
    <source>
        <dbReference type="Pfam" id="PF00149"/>
    </source>
</evidence>
<feature type="chain" id="PRO_5021331814" evidence="2">
    <location>
        <begin position="22"/>
        <end position="526"/>
    </location>
</feature>
<keyword evidence="2" id="KW-0732">Signal</keyword>
<dbReference type="Proteomes" id="UP000318946">
    <property type="component" value="Chromosome"/>
</dbReference>
<dbReference type="Pfam" id="PF16371">
    <property type="entry name" value="MetallophosN"/>
    <property type="match status" value="1"/>
</dbReference>
<organism evidence="6 7">
    <name type="scientific">Alistipes communis</name>
    <dbReference type="NCBI Taxonomy" id="2585118"/>
    <lineage>
        <taxon>Bacteria</taxon>
        <taxon>Pseudomonadati</taxon>
        <taxon>Bacteroidota</taxon>
        <taxon>Bacteroidia</taxon>
        <taxon>Bacteroidales</taxon>
        <taxon>Rikenellaceae</taxon>
        <taxon>Alistipes</taxon>
    </lineage>
</organism>
<evidence type="ECO:0000313" key="7">
    <source>
        <dbReference type="Proteomes" id="UP000318946"/>
    </source>
</evidence>
<dbReference type="OrthoDB" id="9776255at2"/>
<name>A0A4Y1WUH5_9BACT</name>
<feature type="signal peptide" evidence="2">
    <location>
        <begin position="1"/>
        <end position="21"/>
    </location>
</feature>
<feature type="domain" description="Calcineurin-like phosphoesterase N-terminal" evidence="5">
    <location>
        <begin position="54"/>
        <end position="128"/>
    </location>
</feature>
<dbReference type="AlphaFoldDB" id="A0A4Y1WUH5"/>
<dbReference type="InterPro" id="IPR029052">
    <property type="entry name" value="Metallo-depent_PP-like"/>
</dbReference>
<keyword evidence="7" id="KW-1185">Reference proteome</keyword>
<dbReference type="RefSeq" id="WP_141412638.1">
    <property type="nucleotide sequence ID" value="NZ_AP019735.1"/>
</dbReference>
<dbReference type="InterPro" id="IPR008969">
    <property type="entry name" value="CarboxyPept-like_regulatory"/>
</dbReference>
<proteinExistence type="predicted"/>
<dbReference type="InterPro" id="IPR051918">
    <property type="entry name" value="STPP_CPPED1"/>
</dbReference>
<evidence type="ECO:0000256" key="2">
    <source>
        <dbReference type="SAM" id="SignalP"/>
    </source>
</evidence>
<dbReference type="KEGG" id="acou:A5CBH24_14070"/>
<dbReference type="PANTHER" id="PTHR43143:SF1">
    <property type="entry name" value="SERINE_THREONINE-PROTEIN PHOSPHATASE CPPED1"/>
    <property type="match status" value="1"/>
</dbReference>
<feature type="domain" description="Calcineurin-like phosphoesterase" evidence="3">
    <location>
        <begin position="181"/>
        <end position="337"/>
    </location>
</feature>
<evidence type="ECO:0000259" key="4">
    <source>
        <dbReference type="Pfam" id="PF16370"/>
    </source>
</evidence>
<dbReference type="Gene3D" id="3.60.21.10">
    <property type="match status" value="1"/>
</dbReference>
<evidence type="ECO:0000313" key="6">
    <source>
        <dbReference type="EMBL" id="BBL04094.1"/>
    </source>
</evidence>